<dbReference type="CDD" id="cd05286">
    <property type="entry name" value="QOR2"/>
    <property type="match status" value="1"/>
</dbReference>
<dbReference type="Gene3D" id="3.90.180.10">
    <property type="entry name" value="Medium-chain alcohol dehydrogenases, catalytic domain"/>
    <property type="match status" value="1"/>
</dbReference>
<dbReference type="GO" id="GO:0035925">
    <property type="term" value="F:mRNA 3'-UTR AU-rich region binding"/>
    <property type="evidence" value="ECO:0007669"/>
    <property type="project" value="TreeGrafter"/>
</dbReference>
<dbReference type="GO" id="GO:0008270">
    <property type="term" value="F:zinc ion binding"/>
    <property type="evidence" value="ECO:0007669"/>
    <property type="project" value="InterPro"/>
</dbReference>
<dbReference type="SUPFAM" id="SSF51735">
    <property type="entry name" value="NAD(P)-binding Rossmann-fold domains"/>
    <property type="match status" value="1"/>
</dbReference>
<gene>
    <name evidence="4" type="ORF">C7477_108115</name>
</gene>
<evidence type="ECO:0000313" key="4">
    <source>
        <dbReference type="EMBL" id="PYE88244.1"/>
    </source>
</evidence>
<comment type="caution">
    <text evidence="4">The sequence shown here is derived from an EMBL/GenBank/DDBJ whole genome shotgun (WGS) entry which is preliminary data.</text>
</comment>
<evidence type="ECO:0000259" key="3">
    <source>
        <dbReference type="SMART" id="SM00829"/>
    </source>
</evidence>
<name>A0A318THE8_9HYPH</name>
<keyword evidence="5" id="KW-1185">Reference proteome</keyword>
<reference evidence="4 5" key="1">
    <citation type="submission" date="2018-06" db="EMBL/GenBank/DDBJ databases">
        <title>Genomic Encyclopedia of Type Strains, Phase III (KMG-III): the genomes of soil and plant-associated and newly described type strains.</title>
        <authorList>
            <person name="Whitman W."/>
        </authorList>
    </citation>
    <scope>NUCLEOTIDE SEQUENCE [LARGE SCALE GENOMIC DNA]</scope>
    <source>
        <strain evidence="4 5">ORS 1419</strain>
    </source>
</reference>
<dbReference type="InterPro" id="IPR013149">
    <property type="entry name" value="ADH-like_C"/>
</dbReference>
<proteinExistence type="predicted"/>
<dbReference type="GO" id="GO:0003960">
    <property type="term" value="F:quinone reductase (NADPH) activity"/>
    <property type="evidence" value="ECO:0007669"/>
    <property type="project" value="InterPro"/>
</dbReference>
<dbReference type="PANTHER" id="PTHR48106">
    <property type="entry name" value="QUINONE OXIDOREDUCTASE PIG3-RELATED"/>
    <property type="match status" value="1"/>
</dbReference>
<feature type="domain" description="Enoyl reductase (ER)" evidence="3">
    <location>
        <begin position="11"/>
        <end position="324"/>
    </location>
</feature>
<dbReference type="InterPro" id="IPR047618">
    <property type="entry name" value="QOR-like"/>
</dbReference>
<evidence type="ECO:0000256" key="1">
    <source>
        <dbReference type="ARBA" id="ARBA00022857"/>
    </source>
</evidence>
<keyword evidence="1" id="KW-0521">NADP</keyword>
<dbReference type="GO" id="GO:0070402">
    <property type="term" value="F:NADPH binding"/>
    <property type="evidence" value="ECO:0007669"/>
    <property type="project" value="TreeGrafter"/>
</dbReference>
<sequence>MTHAIRVHQLGGPEVLTYETIEIGEPGPGEAKIRQEAIGLNFLDTLFRTGTGLYKAPSLPFTPGNEGAGIVLSVGPGVKNIKPGDRVAYVVTLGGYAEERIVPADRLVIVPDGIDLKTAAAVMLKGMTAQYLLRRAFHVKKGDTILFHAAAGGVGLIAGQWAKHLGATVIGTASSPEKIELAKANGYDHVINYRTENFVERVKELTGGQGVEVVYDSVGEDTFPGSLDVLKPLGMFVSFGLSSGPIPPFDISILQQKGSLFATRPTLNTYIAKRKDLEATAKDLFSVIESGIVSAHINQTYALKNAPQAHIDLESRKTTGTTVLIP</sequence>
<organism evidence="4 5">
    <name type="scientific">Phyllobacterium leguminum</name>
    <dbReference type="NCBI Taxonomy" id="314237"/>
    <lineage>
        <taxon>Bacteria</taxon>
        <taxon>Pseudomonadati</taxon>
        <taxon>Pseudomonadota</taxon>
        <taxon>Alphaproteobacteria</taxon>
        <taxon>Hyphomicrobiales</taxon>
        <taxon>Phyllobacteriaceae</taxon>
        <taxon>Phyllobacterium</taxon>
    </lineage>
</organism>
<evidence type="ECO:0000256" key="2">
    <source>
        <dbReference type="ARBA" id="ARBA00023002"/>
    </source>
</evidence>
<dbReference type="InterPro" id="IPR011032">
    <property type="entry name" value="GroES-like_sf"/>
</dbReference>
<dbReference type="AlphaFoldDB" id="A0A318THE8"/>
<dbReference type="SMART" id="SM00829">
    <property type="entry name" value="PKS_ER"/>
    <property type="match status" value="1"/>
</dbReference>
<dbReference type="EMBL" id="QJTF01000008">
    <property type="protein sequence ID" value="PYE88244.1"/>
    <property type="molecule type" value="Genomic_DNA"/>
</dbReference>
<dbReference type="Pfam" id="PF00107">
    <property type="entry name" value="ADH_zinc_N"/>
    <property type="match status" value="1"/>
</dbReference>
<dbReference type="InterPro" id="IPR002364">
    <property type="entry name" value="Quin_OxRdtase/zeta-crystal_CS"/>
</dbReference>
<dbReference type="PANTHER" id="PTHR48106:SF13">
    <property type="entry name" value="QUINONE OXIDOREDUCTASE-RELATED"/>
    <property type="match status" value="1"/>
</dbReference>
<dbReference type="InterPro" id="IPR036291">
    <property type="entry name" value="NAD(P)-bd_dom_sf"/>
</dbReference>
<dbReference type="InterPro" id="IPR020843">
    <property type="entry name" value="ER"/>
</dbReference>
<dbReference type="GO" id="GO:0005829">
    <property type="term" value="C:cytosol"/>
    <property type="evidence" value="ECO:0007669"/>
    <property type="project" value="TreeGrafter"/>
</dbReference>
<dbReference type="Proteomes" id="UP000247454">
    <property type="component" value="Unassembled WGS sequence"/>
</dbReference>
<keyword evidence="2" id="KW-0560">Oxidoreductase</keyword>
<dbReference type="PROSITE" id="PS01162">
    <property type="entry name" value="QOR_ZETA_CRYSTAL"/>
    <property type="match status" value="1"/>
</dbReference>
<evidence type="ECO:0000313" key="5">
    <source>
        <dbReference type="Proteomes" id="UP000247454"/>
    </source>
</evidence>
<dbReference type="SUPFAM" id="SSF50129">
    <property type="entry name" value="GroES-like"/>
    <property type="match status" value="1"/>
</dbReference>
<dbReference type="NCBIfam" id="NF008024">
    <property type="entry name" value="PRK10754.1"/>
    <property type="match status" value="1"/>
</dbReference>
<accession>A0A318THE8</accession>
<dbReference type="RefSeq" id="WP_110751224.1">
    <property type="nucleotide sequence ID" value="NZ_QJTF01000008.1"/>
</dbReference>
<dbReference type="FunFam" id="3.40.50.720:FF:000053">
    <property type="entry name" value="Quinone oxidoreductase 1"/>
    <property type="match status" value="1"/>
</dbReference>
<dbReference type="OrthoDB" id="9805883at2"/>
<dbReference type="InterPro" id="IPR013154">
    <property type="entry name" value="ADH-like_N"/>
</dbReference>
<dbReference type="Pfam" id="PF08240">
    <property type="entry name" value="ADH_N"/>
    <property type="match status" value="1"/>
</dbReference>
<protein>
    <submittedName>
        <fullName evidence="4">NADPH:quinone reductase-like Zn-dependent oxidoreductase</fullName>
    </submittedName>
</protein>
<dbReference type="Gene3D" id="3.40.50.720">
    <property type="entry name" value="NAD(P)-binding Rossmann-like Domain"/>
    <property type="match status" value="1"/>
</dbReference>